<feature type="compositionally biased region" description="Low complexity" evidence="1">
    <location>
        <begin position="30"/>
        <end position="42"/>
    </location>
</feature>
<dbReference type="AlphaFoldDB" id="A0A8H4XJ25"/>
<reference evidence="3" key="2">
    <citation type="submission" date="2020-05" db="EMBL/GenBank/DDBJ databases">
        <authorList>
            <person name="Kim H.-S."/>
            <person name="Proctor R.H."/>
            <person name="Brown D.W."/>
        </authorList>
    </citation>
    <scope>NUCLEOTIDE SEQUENCE</scope>
    <source>
        <strain evidence="3">NRRL 22465</strain>
    </source>
</reference>
<reference evidence="3" key="1">
    <citation type="journal article" date="2020" name="BMC Genomics">
        <title>Correction to: Identification and distribution of gene clusters required for synthesis of sphingolipid metabolism inhibitors in diverse species of the filamentous fungus Fusarium.</title>
        <authorList>
            <person name="Kim H.S."/>
            <person name="Lohmar J.M."/>
            <person name="Busman M."/>
            <person name="Brown D.W."/>
            <person name="Naumann T.A."/>
            <person name="Divon H.H."/>
            <person name="Lysoe E."/>
            <person name="Uhlig S."/>
            <person name="Proctor R.H."/>
        </authorList>
    </citation>
    <scope>NUCLEOTIDE SEQUENCE</scope>
    <source>
        <strain evidence="3">NRRL 22465</strain>
    </source>
</reference>
<feature type="compositionally biased region" description="Basic residues" evidence="1">
    <location>
        <begin position="379"/>
        <end position="390"/>
    </location>
</feature>
<dbReference type="EMBL" id="JABEYC010000529">
    <property type="protein sequence ID" value="KAF4976493.1"/>
    <property type="molecule type" value="Genomic_DNA"/>
</dbReference>
<feature type="compositionally biased region" description="Basic and acidic residues" evidence="1">
    <location>
        <begin position="305"/>
        <end position="320"/>
    </location>
</feature>
<feature type="region of interest" description="Disordered" evidence="1">
    <location>
        <begin position="30"/>
        <end position="67"/>
    </location>
</feature>
<evidence type="ECO:0000256" key="1">
    <source>
        <dbReference type="SAM" id="MobiDB-lite"/>
    </source>
</evidence>
<comment type="caution">
    <text evidence="3">The sequence shown here is derived from an EMBL/GenBank/DDBJ whole genome shotgun (WGS) entry which is preliminary data.</text>
</comment>
<feature type="compositionally biased region" description="Low complexity" evidence="1">
    <location>
        <begin position="49"/>
        <end position="61"/>
    </location>
</feature>
<organism evidence="3 4">
    <name type="scientific">Fusarium zealandicum</name>
    <dbReference type="NCBI Taxonomy" id="1053134"/>
    <lineage>
        <taxon>Eukaryota</taxon>
        <taxon>Fungi</taxon>
        <taxon>Dikarya</taxon>
        <taxon>Ascomycota</taxon>
        <taxon>Pezizomycotina</taxon>
        <taxon>Sordariomycetes</taxon>
        <taxon>Hypocreomycetidae</taxon>
        <taxon>Hypocreales</taxon>
        <taxon>Nectriaceae</taxon>
        <taxon>Fusarium</taxon>
        <taxon>Fusarium staphyleae species complex</taxon>
    </lineage>
</organism>
<feature type="compositionally biased region" description="Basic residues" evidence="1">
    <location>
        <begin position="263"/>
        <end position="273"/>
    </location>
</feature>
<evidence type="ECO:0000313" key="4">
    <source>
        <dbReference type="Proteomes" id="UP000635477"/>
    </source>
</evidence>
<sequence length="441" mass="47965">MRFSLIFLGALVGGAVANPCKPEWQKKRSSSLLAASGTSGVSETDGTGTAEAKASTSTSTARRNISIPPIAVGATSVTDDPSTVISTTTSTAIPTTTDPAVVTSVATSATTSTTTAISTTTEGPANRRLLRNRAPVGSSDRRDRLFELFQGKWREVFRWPETPSEGHGSPKTIPLTQEKKKHHGQAKVADLVKPVNKSGNQKGIKVVHSAESKGKGHEGPKSHGKGHVSVPVHYKKKDKNHQKSEKQTEEVDEEVATEGNTHGNKHGKKHGNKHGKENEELESEGDESKFEENQEPQAINSEAEYEARAEAKAEEAERKQWEEINKKLSETLSGSGKMEHSWSVVKEGSDKGNKGAQPDAYIVINENAKIPLSELTGKSSHKHQSSKRSKTKAEELVGDYETQRKELYKLFQEYESMLVPELSGRIEEALGEPKKNDSKSN</sequence>
<keyword evidence="4" id="KW-1185">Reference proteome</keyword>
<feature type="signal peptide" evidence="2">
    <location>
        <begin position="1"/>
        <end position="17"/>
    </location>
</feature>
<proteinExistence type="predicted"/>
<evidence type="ECO:0000256" key="2">
    <source>
        <dbReference type="SAM" id="SignalP"/>
    </source>
</evidence>
<gene>
    <name evidence="3" type="ORF">FZEAL_6847</name>
</gene>
<accession>A0A8H4XJ25</accession>
<feature type="compositionally biased region" description="Basic and acidic residues" evidence="1">
    <location>
        <begin position="208"/>
        <end position="221"/>
    </location>
</feature>
<feature type="region of interest" description="Disordered" evidence="1">
    <location>
        <begin position="372"/>
        <end position="397"/>
    </location>
</feature>
<dbReference type="Proteomes" id="UP000635477">
    <property type="component" value="Unassembled WGS sequence"/>
</dbReference>
<protein>
    <submittedName>
        <fullName evidence="3">Uncharacterized protein</fullName>
    </submittedName>
</protein>
<evidence type="ECO:0000313" key="3">
    <source>
        <dbReference type="EMBL" id="KAF4976493.1"/>
    </source>
</evidence>
<keyword evidence="2" id="KW-0732">Signal</keyword>
<feature type="region of interest" description="Disordered" evidence="1">
    <location>
        <begin position="332"/>
        <end position="357"/>
    </location>
</feature>
<feature type="region of interest" description="Disordered" evidence="1">
    <location>
        <begin position="160"/>
        <end position="320"/>
    </location>
</feature>
<name>A0A8H4XJ25_9HYPO</name>
<feature type="chain" id="PRO_5034380599" evidence="2">
    <location>
        <begin position="18"/>
        <end position="441"/>
    </location>
</feature>